<accession>A0A2S9K5L1</accession>
<keyword evidence="3" id="KW-1003">Cell membrane</keyword>
<sequence>MTETATLERQVDAPPPPESPPLLAIRGIRKAFPGVVALDGVSFTLKAGTVHALMGENGAGKSTLMKIIAGVYIPDQGQILLNGRPVELRSPIDALQQGIAMIHQELNLMPHMTVAENVWITREPCNRFGLVDHQELRLRTEELFERLHIDIDPLAEIQTLSVASRQMVEIAKAVSWNSDVLIMDEPTSALTDKEVSHLFRIIRTLREQGKGIIYITHKMNELFEIADEFSVFRDGKYIATCAASDVTRDDIIRMMVGREITQMFPKETVPIGEVVLSVRNLTLDGVFHDVSFDIRAGEILGLAGLVGSGRSNVAETLFGVTPASSGSITIRGQQMVIDKPAKAMAAGMAFLTEDRKDTGCFLCLDIQDNMDLAVLNNRYVNKLGFVQSAALAKDCIEMARRLRVKTPGMHEVIQNLSGGNQQKVLVGRWLLTNPSILILDEPTRGIDVGAKAEIHRLVSELAGQGVAILMISSEMPEVLGMSDRVAVMHEGRITGILDRKDADQVSVMSLAAK</sequence>
<protein>
    <recommendedName>
        <fullName evidence="11">Ribose/galactose/methyl galactoside import ATP-binding protein</fullName>
        <ecNumber evidence="11">7.5.2.11</ecNumber>
    </recommendedName>
</protein>
<dbReference type="AlphaFoldDB" id="A0A2S9K5L1"/>
<dbReference type="RefSeq" id="WP_105747937.1">
    <property type="nucleotide sequence ID" value="NZ_PVLQ01000024.1"/>
</dbReference>
<proteinExistence type="inferred from homology"/>
<keyword evidence="9 11" id="KW-1278">Translocase</keyword>
<dbReference type="EC" id="7.5.2.11" evidence="11"/>
<dbReference type="PROSITE" id="PS00211">
    <property type="entry name" value="ABC_TRANSPORTER_1"/>
    <property type="match status" value="1"/>
</dbReference>
<feature type="domain" description="ABC transporter" evidence="13">
    <location>
        <begin position="23"/>
        <end position="259"/>
    </location>
</feature>
<dbReference type="CDD" id="cd03216">
    <property type="entry name" value="ABC_Carb_Monos_I"/>
    <property type="match status" value="1"/>
</dbReference>
<dbReference type="PROSITE" id="PS50893">
    <property type="entry name" value="ABC_TRANSPORTER_2"/>
    <property type="match status" value="2"/>
</dbReference>
<feature type="region of interest" description="Disordered" evidence="12">
    <location>
        <begin position="1"/>
        <end position="20"/>
    </location>
</feature>
<comment type="similarity">
    <text evidence="11">Belongs to the ABC transporter superfamily.</text>
</comment>
<dbReference type="FunFam" id="3.40.50.300:FF:000127">
    <property type="entry name" value="Ribose import ATP-binding protein RbsA"/>
    <property type="match status" value="1"/>
</dbReference>
<evidence type="ECO:0000259" key="13">
    <source>
        <dbReference type="PROSITE" id="PS50893"/>
    </source>
</evidence>
<dbReference type="InterPro" id="IPR003593">
    <property type="entry name" value="AAA+_ATPase"/>
</dbReference>
<evidence type="ECO:0000256" key="1">
    <source>
        <dbReference type="ARBA" id="ARBA00004202"/>
    </source>
</evidence>
<dbReference type="GO" id="GO:0005524">
    <property type="term" value="F:ATP binding"/>
    <property type="evidence" value="ECO:0007669"/>
    <property type="project" value="UniProtKB-UniRule"/>
</dbReference>
<comment type="catalytic activity">
    <reaction evidence="11">
        <text>D-galactose(out) + ATP + H2O = D-galactose(in) + ADP + phosphate + H(+)</text>
        <dbReference type="Rhea" id="RHEA:60156"/>
        <dbReference type="ChEBI" id="CHEBI:4139"/>
        <dbReference type="ChEBI" id="CHEBI:15377"/>
        <dbReference type="ChEBI" id="CHEBI:15378"/>
        <dbReference type="ChEBI" id="CHEBI:30616"/>
        <dbReference type="ChEBI" id="CHEBI:43474"/>
        <dbReference type="ChEBI" id="CHEBI:456216"/>
        <dbReference type="EC" id="7.5.2.11"/>
    </reaction>
</comment>
<dbReference type="FunFam" id="3.40.50.300:FF:000126">
    <property type="entry name" value="Galactose/methyl galactoside import ATP-binding protein MglA"/>
    <property type="match status" value="1"/>
</dbReference>
<evidence type="ECO:0000256" key="6">
    <source>
        <dbReference type="ARBA" id="ARBA00022737"/>
    </source>
</evidence>
<dbReference type="Pfam" id="PF00005">
    <property type="entry name" value="ABC_tran"/>
    <property type="match status" value="2"/>
</dbReference>
<dbReference type="PANTHER" id="PTHR43790:SF7">
    <property type="entry name" value="GALACTOSE_METHYL GALACTOSIDE IMPORT ATP-BINDING PROTEIN MGLA"/>
    <property type="match status" value="1"/>
</dbReference>
<dbReference type="InterPro" id="IPR017871">
    <property type="entry name" value="ABC_transporter-like_CS"/>
</dbReference>
<evidence type="ECO:0000313" key="14">
    <source>
        <dbReference type="EMBL" id="PRD65746.1"/>
    </source>
</evidence>
<reference evidence="14 15" key="1">
    <citation type="submission" date="2018-03" db="EMBL/GenBank/DDBJ databases">
        <title>Comparative genomics illustrates the genes involved in a hyperalkaliphilic mechanisms of Serpentinomonas isolated from highly-alkaline calcium-rich serpentinized springs.</title>
        <authorList>
            <person name="Suzuki S."/>
            <person name="Ishii S."/>
            <person name="Walworth N."/>
            <person name="Bird L."/>
            <person name="Kuenen J.G."/>
            <person name="Nealson K.H."/>
        </authorList>
    </citation>
    <scope>NUCLEOTIDE SEQUENCE [LARGE SCALE GENOMIC DNA]</scope>
    <source>
        <strain evidence="14 15">P1</strain>
    </source>
</reference>
<comment type="subcellular location">
    <subcellularLocation>
        <location evidence="11">Cell inner membrane</location>
        <topology evidence="11">Peripheral membrane protein</topology>
    </subcellularLocation>
    <subcellularLocation>
        <location evidence="1">Cell membrane</location>
        <topology evidence="1">Peripheral membrane protein</topology>
    </subcellularLocation>
</comment>
<organism evidence="14 15">
    <name type="scientific">Malikia granosa</name>
    <dbReference type="NCBI Taxonomy" id="263067"/>
    <lineage>
        <taxon>Bacteria</taxon>
        <taxon>Pseudomonadati</taxon>
        <taxon>Pseudomonadota</taxon>
        <taxon>Betaproteobacteria</taxon>
        <taxon>Burkholderiales</taxon>
        <taxon>Comamonadaceae</taxon>
        <taxon>Malikia</taxon>
    </lineage>
</organism>
<evidence type="ECO:0000256" key="7">
    <source>
        <dbReference type="ARBA" id="ARBA00022741"/>
    </source>
</evidence>
<evidence type="ECO:0000256" key="2">
    <source>
        <dbReference type="ARBA" id="ARBA00022448"/>
    </source>
</evidence>
<dbReference type="GO" id="GO:0005886">
    <property type="term" value="C:plasma membrane"/>
    <property type="evidence" value="ECO:0007669"/>
    <property type="project" value="UniProtKB-SubCell"/>
</dbReference>
<keyword evidence="10 11" id="KW-0472">Membrane</keyword>
<dbReference type="SUPFAM" id="SSF52540">
    <property type="entry name" value="P-loop containing nucleoside triphosphate hydrolases"/>
    <property type="match status" value="2"/>
</dbReference>
<name>A0A2S9K5L1_9BURK</name>
<keyword evidence="7 11" id="KW-0547">Nucleotide-binding</keyword>
<keyword evidence="5 11" id="KW-0762">Sugar transport</keyword>
<dbReference type="GO" id="GO:0015749">
    <property type="term" value="P:monosaccharide transmembrane transport"/>
    <property type="evidence" value="ECO:0007669"/>
    <property type="project" value="UniProtKB-ARBA"/>
</dbReference>
<keyword evidence="15" id="KW-1185">Reference proteome</keyword>
<evidence type="ECO:0000256" key="10">
    <source>
        <dbReference type="ARBA" id="ARBA00023136"/>
    </source>
</evidence>
<dbReference type="CDD" id="cd03215">
    <property type="entry name" value="ABC_Carb_Monos_II"/>
    <property type="match status" value="1"/>
</dbReference>
<dbReference type="GO" id="GO:0043211">
    <property type="term" value="F:ABC-type carbohydrate transporter activity"/>
    <property type="evidence" value="ECO:0007669"/>
    <property type="project" value="UniProtKB-UniRule"/>
</dbReference>
<dbReference type="InterPro" id="IPR003439">
    <property type="entry name" value="ABC_transporter-like_ATP-bd"/>
</dbReference>
<dbReference type="SMART" id="SM00382">
    <property type="entry name" value="AAA"/>
    <property type="match status" value="2"/>
</dbReference>
<evidence type="ECO:0000256" key="3">
    <source>
        <dbReference type="ARBA" id="ARBA00022475"/>
    </source>
</evidence>
<dbReference type="InterPro" id="IPR027417">
    <property type="entry name" value="P-loop_NTPase"/>
</dbReference>
<keyword evidence="2 11" id="KW-0813">Transport</keyword>
<dbReference type="Proteomes" id="UP000238589">
    <property type="component" value="Unassembled WGS sequence"/>
</dbReference>
<dbReference type="OrthoDB" id="9776369at2"/>
<dbReference type="InterPro" id="IPR050107">
    <property type="entry name" value="ABC_carbohydrate_import_ATPase"/>
</dbReference>
<gene>
    <name evidence="14" type="ORF">C6P64_07480</name>
</gene>
<dbReference type="EMBL" id="PVLQ01000024">
    <property type="protein sequence ID" value="PRD65746.1"/>
    <property type="molecule type" value="Genomic_DNA"/>
</dbReference>
<comment type="caution">
    <text evidence="14">The sequence shown here is derived from an EMBL/GenBank/DDBJ whole genome shotgun (WGS) entry which is preliminary data.</text>
</comment>
<keyword evidence="6" id="KW-0677">Repeat</keyword>
<dbReference type="GO" id="GO:0016887">
    <property type="term" value="F:ATP hydrolysis activity"/>
    <property type="evidence" value="ECO:0007669"/>
    <property type="project" value="InterPro"/>
</dbReference>
<keyword evidence="8 11" id="KW-0067">ATP-binding</keyword>
<evidence type="ECO:0000256" key="4">
    <source>
        <dbReference type="ARBA" id="ARBA00022519"/>
    </source>
</evidence>
<feature type="domain" description="ABC transporter" evidence="13">
    <location>
        <begin position="269"/>
        <end position="509"/>
    </location>
</feature>
<dbReference type="Gene3D" id="3.40.50.300">
    <property type="entry name" value="P-loop containing nucleotide triphosphate hydrolases"/>
    <property type="match status" value="2"/>
</dbReference>
<evidence type="ECO:0000313" key="15">
    <source>
        <dbReference type="Proteomes" id="UP000238589"/>
    </source>
</evidence>
<evidence type="ECO:0000256" key="8">
    <source>
        <dbReference type="ARBA" id="ARBA00022840"/>
    </source>
</evidence>
<evidence type="ECO:0000256" key="12">
    <source>
        <dbReference type="SAM" id="MobiDB-lite"/>
    </source>
</evidence>
<keyword evidence="4 11" id="KW-0997">Cell inner membrane</keyword>
<evidence type="ECO:0000256" key="11">
    <source>
        <dbReference type="RuleBase" id="RU367029"/>
    </source>
</evidence>
<evidence type="ECO:0000256" key="5">
    <source>
        <dbReference type="ARBA" id="ARBA00022597"/>
    </source>
</evidence>
<dbReference type="PANTHER" id="PTHR43790">
    <property type="entry name" value="CARBOHYDRATE TRANSPORT ATP-BINDING PROTEIN MG119-RELATED"/>
    <property type="match status" value="1"/>
</dbReference>
<evidence type="ECO:0000256" key="9">
    <source>
        <dbReference type="ARBA" id="ARBA00022967"/>
    </source>
</evidence>
<comment type="function">
    <text evidence="11">Part of an ABC transporter complex involved in carbohydrate import. Could be involved in ribose, galactose and/or methyl galactoside import. Responsible for energy coupling to the transport system.</text>
</comment>